<name>A0A9X9M6F2_GULGU</name>
<reference evidence="1 2" key="1">
    <citation type="submission" date="2018-10" db="EMBL/GenBank/DDBJ databases">
        <authorList>
            <person name="Ekblom R."/>
            <person name="Jareborg N."/>
        </authorList>
    </citation>
    <scope>NUCLEOTIDE SEQUENCE [LARGE SCALE GENOMIC DNA]</scope>
    <source>
        <tissue evidence="1">Muscle</tissue>
    </source>
</reference>
<organism evidence="1 2">
    <name type="scientific">Gulo gulo</name>
    <name type="common">Wolverine</name>
    <name type="synonym">Gluton</name>
    <dbReference type="NCBI Taxonomy" id="48420"/>
    <lineage>
        <taxon>Eukaryota</taxon>
        <taxon>Metazoa</taxon>
        <taxon>Chordata</taxon>
        <taxon>Craniata</taxon>
        <taxon>Vertebrata</taxon>
        <taxon>Euteleostomi</taxon>
        <taxon>Mammalia</taxon>
        <taxon>Eutheria</taxon>
        <taxon>Laurasiatheria</taxon>
        <taxon>Carnivora</taxon>
        <taxon>Caniformia</taxon>
        <taxon>Musteloidea</taxon>
        <taxon>Mustelidae</taxon>
        <taxon>Guloninae</taxon>
        <taxon>Gulo</taxon>
    </lineage>
</organism>
<proteinExistence type="predicted"/>
<sequence>MKHREVCSRTSWRGDCKENRRQGSCSNQLTAHLSIFSFSLHLMLVTSPNQRQTFFQMLR</sequence>
<protein>
    <submittedName>
        <fullName evidence="1">Uncharacterized protein</fullName>
    </submittedName>
</protein>
<evidence type="ECO:0000313" key="1">
    <source>
        <dbReference type="EMBL" id="VCX37879.1"/>
    </source>
</evidence>
<comment type="caution">
    <text evidence="1">The sequence shown here is derived from an EMBL/GenBank/DDBJ whole genome shotgun (WGS) entry which is preliminary data.</text>
</comment>
<dbReference type="EMBL" id="CYRY02043464">
    <property type="protein sequence ID" value="VCX37879.1"/>
    <property type="molecule type" value="Genomic_DNA"/>
</dbReference>
<evidence type="ECO:0000313" key="2">
    <source>
        <dbReference type="Proteomes" id="UP000269945"/>
    </source>
</evidence>
<keyword evidence="2" id="KW-1185">Reference proteome</keyword>
<dbReference type="AlphaFoldDB" id="A0A9X9M6F2"/>
<accession>A0A9X9M6F2</accession>
<dbReference type="Proteomes" id="UP000269945">
    <property type="component" value="Unassembled WGS sequence"/>
</dbReference>
<gene>
    <name evidence="1" type="ORF">BN2614_LOCUS1</name>
</gene>